<feature type="compositionally biased region" description="Polar residues" evidence="7">
    <location>
        <begin position="287"/>
        <end position="303"/>
    </location>
</feature>
<dbReference type="GO" id="GO:0030488">
    <property type="term" value="P:tRNA methylation"/>
    <property type="evidence" value="ECO:0007669"/>
    <property type="project" value="InterPro"/>
</dbReference>
<comment type="subcellular location">
    <subcellularLocation>
        <location evidence="1">Nucleus</location>
    </subcellularLocation>
</comment>
<evidence type="ECO:0000256" key="6">
    <source>
        <dbReference type="ARBA" id="ARBA00032319"/>
    </source>
</evidence>
<feature type="region of interest" description="Disordered" evidence="7">
    <location>
        <begin position="272"/>
        <end position="305"/>
    </location>
</feature>
<keyword evidence="4" id="KW-0819">tRNA processing</keyword>
<evidence type="ECO:0000313" key="8">
    <source>
        <dbReference type="EMBL" id="KAH0555698.1"/>
    </source>
</evidence>
<evidence type="ECO:0000256" key="1">
    <source>
        <dbReference type="ARBA" id="ARBA00004123"/>
    </source>
</evidence>
<dbReference type="GO" id="GO:0005634">
    <property type="term" value="C:nucleus"/>
    <property type="evidence" value="ECO:0007669"/>
    <property type="project" value="UniProtKB-SubCell"/>
</dbReference>
<sequence>MHHQLMQPHAYVALRLPSDSLKVVELVPNTTISIGKYGSFPSNLLLGRPYNLTFEIVDKEEGQTHSNLRVVPALELHSDILAEASSSVTSDILDGKTVIDGGDGVEYELVGENGEILMRSNREIIDDPSRQKLTMEEIEVLKKEGTGAGRDIIALLMQSHTAIDQKTAFSLAKYTLRKTKKYVKRFTALQVDVPLLTHYLLSEKEALKTMELREELLALMGSLANIHYSGPSSGYGADGLIDGVGAGRWLVVDETGGLILAAMAERMGILYPADDGETDTPQPPPSQVTSAEATPQDSQSTSHPAHYHRCLAMSATSNTLTLIHANAQPNLSLLKYFRYDTSVRDVDSSHPLHTHLKTLSWLQLLSPHEDTGYTEPEVIPNEVLQAWKGGKRGTYFKKRRRWERIKSVVDETRAGGFDGLVVASAMNPTTILQHTVPLLRGAAQVVVYSPCIEPLTELADLYSISRRTAFAIDPPMSVPCEDFPLNPALLLAPTVHTVKARHWQCLPGRTHPVMTGKGGAEGYIFHATRVLPAEGKVEARGKHKRRKVLKEHGANGLAENEAALGGGVPCMFDGVCEQSEEGARAYPQQ</sequence>
<comment type="similarity">
    <text evidence="2">Belongs to the TRM6/GCD10 family.</text>
</comment>
<dbReference type="Pfam" id="PF04189">
    <property type="entry name" value="Gcd10p"/>
    <property type="match status" value="1"/>
</dbReference>
<evidence type="ECO:0000256" key="5">
    <source>
        <dbReference type="ARBA" id="ARBA00023242"/>
    </source>
</evidence>
<reference evidence="8" key="1">
    <citation type="submission" date="2021-03" db="EMBL/GenBank/DDBJ databases">
        <title>Comparative genomics and phylogenomic investigation of the class Geoglossomycetes provide insights into ecological specialization and systematics.</title>
        <authorList>
            <person name="Melie T."/>
            <person name="Pirro S."/>
            <person name="Miller A.N."/>
            <person name="Quandt A."/>
        </authorList>
    </citation>
    <scope>NUCLEOTIDE SEQUENCE</scope>
    <source>
        <strain evidence="8">CAQ_001_2017</strain>
    </source>
</reference>
<dbReference type="PANTHER" id="PTHR12945">
    <property type="entry name" value="TRANSLATION INITIATION FACTOR EIF3-RELATED"/>
    <property type="match status" value="1"/>
</dbReference>
<comment type="caution">
    <text evidence="8">The sequence shown here is derived from an EMBL/GenBank/DDBJ whole genome shotgun (WGS) entry which is preliminary data.</text>
</comment>
<keyword evidence="5" id="KW-0539">Nucleus</keyword>
<evidence type="ECO:0000256" key="4">
    <source>
        <dbReference type="ARBA" id="ARBA00022694"/>
    </source>
</evidence>
<organism evidence="8 9">
    <name type="scientific">Trichoglossum hirsutum</name>
    <dbReference type="NCBI Taxonomy" id="265104"/>
    <lineage>
        <taxon>Eukaryota</taxon>
        <taxon>Fungi</taxon>
        <taxon>Dikarya</taxon>
        <taxon>Ascomycota</taxon>
        <taxon>Pezizomycotina</taxon>
        <taxon>Geoglossomycetes</taxon>
        <taxon>Geoglossales</taxon>
        <taxon>Geoglossaceae</taxon>
        <taxon>Trichoglossum</taxon>
    </lineage>
</organism>
<dbReference type="AlphaFoldDB" id="A0A9P8IDQ2"/>
<gene>
    <name evidence="8" type="ORF">GP486_006356</name>
</gene>
<dbReference type="PANTHER" id="PTHR12945:SF0">
    <property type="entry name" value="TRNA (ADENINE(58)-N(1))-METHYLTRANSFERASE NON-CATALYTIC SUBUNIT TRM6"/>
    <property type="match status" value="1"/>
</dbReference>
<evidence type="ECO:0000256" key="7">
    <source>
        <dbReference type="SAM" id="MobiDB-lite"/>
    </source>
</evidence>
<keyword evidence="9" id="KW-1185">Reference proteome</keyword>
<protein>
    <recommendedName>
        <fullName evidence="3">tRNA (adenine(58)-N(1))-methyltransferase non-catalytic subunit TRM6</fullName>
    </recommendedName>
    <alternativeName>
        <fullName evidence="6">tRNA(m1A58)-methyltransferase subunit TRM6</fullName>
    </alternativeName>
</protein>
<evidence type="ECO:0000256" key="3">
    <source>
        <dbReference type="ARBA" id="ARBA00021704"/>
    </source>
</evidence>
<dbReference type="GO" id="GO:0031515">
    <property type="term" value="C:tRNA (m1A) methyltransferase complex"/>
    <property type="evidence" value="ECO:0007669"/>
    <property type="project" value="InterPro"/>
</dbReference>
<name>A0A9P8IDQ2_9PEZI</name>
<proteinExistence type="inferred from homology"/>
<evidence type="ECO:0000256" key="2">
    <source>
        <dbReference type="ARBA" id="ARBA00008320"/>
    </source>
</evidence>
<evidence type="ECO:0000313" key="9">
    <source>
        <dbReference type="Proteomes" id="UP000750711"/>
    </source>
</evidence>
<accession>A0A9P8IDQ2</accession>
<dbReference type="EMBL" id="JAGHQM010001408">
    <property type="protein sequence ID" value="KAH0555698.1"/>
    <property type="molecule type" value="Genomic_DNA"/>
</dbReference>
<dbReference type="InterPro" id="IPR017423">
    <property type="entry name" value="TRM6"/>
</dbReference>
<dbReference type="Proteomes" id="UP000750711">
    <property type="component" value="Unassembled WGS sequence"/>
</dbReference>